<dbReference type="PRINTS" id="PR00469">
    <property type="entry name" value="PNDRDTASEII"/>
</dbReference>
<dbReference type="PANTHER" id="PTHR48105">
    <property type="entry name" value="THIOREDOXIN REDUCTASE 1-RELATED-RELATED"/>
    <property type="match status" value="1"/>
</dbReference>
<feature type="domain" description="FAD/NAD(P)-binding" evidence="4">
    <location>
        <begin position="3"/>
        <end position="146"/>
    </location>
</feature>
<sequence length="276" mass="28966">MHDTLVIGGGPAGLQAALTLGRMHRDVLLLDSGEYRNATVEHLQNFITHDGRDPAELRALARKDVAAYATVSLREGRVDTVRQTEEGFEAVLGAEDVSARTLVLATGVRDTLPDVPGVQEAWGREIAHCPFCHGHEFAGQRVVLLGESQQSEHLSGLLAGIVGELVTMAQEDVVRVERTSPGLRVHRADETVIEAGGMFVATQVAQAAPFAEQLGLDLLPSGAVEIDATGHTSLPGVFAAGDMAHAAASPPMASIMTAAAAGMVAGAMCHMELATR</sequence>
<dbReference type="Pfam" id="PF07992">
    <property type="entry name" value="Pyr_redox_2"/>
    <property type="match status" value="2"/>
</dbReference>
<protein>
    <submittedName>
        <fullName evidence="5">NAD(P)/FAD-dependent oxidoreductase</fullName>
    </submittedName>
</protein>
<feature type="domain" description="FAD/NAD(P)-binding" evidence="4">
    <location>
        <begin position="170"/>
        <end position="261"/>
    </location>
</feature>
<keyword evidence="6" id="KW-1185">Reference proteome</keyword>
<dbReference type="GO" id="GO:0004791">
    <property type="term" value="F:thioredoxin-disulfide reductase (NADPH) activity"/>
    <property type="evidence" value="ECO:0007669"/>
    <property type="project" value="UniProtKB-EC"/>
</dbReference>
<dbReference type="Proteomes" id="UP000321571">
    <property type="component" value="Unassembled WGS sequence"/>
</dbReference>
<evidence type="ECO:0000256" key="3">
    <source>
        <dbReference type="ARBA" id="ARBA00048132"/>
    </source>
</evidence>
<reference evidence="5 6" key="1">
    <citation type="submission" date="2019-06" db="EMBL/GenBank/DDBJ databases">
        <title>Aeromicrobium sp. nov., isolated from a maize field.</title>
        <authorList>
            <person name="Lin S.-Y."/>
            <person name="Tsai C.-F."/>
            <person name="Young C.-C."/>
        </authorList>
    </citation>
    <scope>NUCLEOTIDE SEQUENCE [LARGE SCALE GENOMIC DNA]</scope>
    <source>
        <strain evidence="5 6">CC-CFT486</strain>
    </source>
</reference>
<evidence type="ECO:0000313" key="5">
    <source>
        <dbReference type="EMBL" id="TXL61810.1"/>
    </source>
</evidence>
<dbReference type="EMBL" id="VDUX01000002">
    <property type="protein sequence ID" value="TXL61810.1"/>
    <property type="molecule type" value="Genomic_DNA"/>
</dbReference>
<keyword evidence="1" id="KW-0285">Flavoprotein</keyword>
<keyword evidence="2" id="KW-0560">Oxidoreductase</keyword>
<dbReference type="Gene3D" id="3.50.50.60">
    <property type="entry name" value="FAD/NAD(P)-binding domain"/>
    <property type="match status" value="4"/>
</dbReference>
<evidence type="ECO:0000256" key="1">
    <source>
        <dbReference type="ARBA" id="ARBA00022630"/>
    </source>
</evidence>
<evidence type="ECO:0000313" key="6">
    <source>
        <dbReference type="Proteomes" id="UP000321571"/>
    </source>
</evidence>
<proteinExistence type="predicted"/>
<dbReference type="OrthoDB" id="9786503at2"/>
<dbReference type="InterPro" id="IPR036188">
    <property type="entry name" value="FAD/NAD-bd_sf"/>
</dbReference>
<accession>A0A5C8NKY1</accession>
<dbReference type="AlphaFoldDB" id="A0A5C8NKY1"/>
<evidence type="ECO:0000256" key="2">
    <source>
        <dbReference type="ARBA" id="ARBA00023002"/>
    </source>
</evidence>
<dbReference type="InterPro" id="IPR050097">
    <property type="entry name" value="Ferredoxin-NADP_redctase_2"/>
</dbReference>
<gene>
    <name evidence="5" type="ORF">FHP06_03545</name>
</gene>
<comment type="caution">
    <text evidence="5">The sequence shown here is derived from an EMBL/GenBank/DDBJ whole genome shotgun (WGS) entry which is preliminary data.</text>
</comment>
<dbReference type="RefSeq" id="WP_147683906.1">
    <property type="nucleotide sequence ID" value="NZ_VDUX01000002.1"/>
</dbReference>
<name>A0A5C8NKY1_9ACTN</name>
<dbReference type="PRINTS" id="PR00368">
    <property type="entry name" value="FADPNR"/>
</dbReference>
<dbReference type="InterPro" id="IPR023753">
    <property type="entry name" value="FAD/NAD-binding_dom"/>
</dbReference>
<evidence type="ECO:0000259" key="4">
    <source>
        <dbReference type="Pfam" id="PF07992"/>
    </source>
</evidence>
<organism evidence="5 6">
    <name type="scientific">Aeromicrobium terrae</name>
    <dbReference type="NCBI Taxonomy" id="2498846"/>
    <lineage>
        <taxon>Bacteria</taxon>
        <taxon>Bacillati</taxon>
        <taxon>Actinomycetota</taxon>
        <taxon>Actinomycetes</taxon>
        <taxon>Propionibacteriales</taxon>
        <taxon>Nocardioidaceae</taxon>
        <taxon>Aeromicrobium</taxon>
    </lineage>
</organism>
<dbReference type="SUPFAM" id="SSF51905">
    <property type="entry name" value="FAD/NAD(P)-binding domain"/>
    <property type="match status" value="1"/>
</dbReference>
<comment type="catalytic activity">
    <reaction evidence="3">
        <text>[thioredoxin]-dithiol + NADP(+) = [thioredoxin]-disulfide + NADPH + H(+)</text>
        <dbReference type="Rhea" id="RHEA:20345"/>
        <dbReference type="Rhea" id="RHEA-COMP:10698"/>
        <dbReference type="Rhea" id="RHEA-COMP:10700"/>
        <dbReference type="ChEBI" id="CHEBI:15378"/>
        <dbReference type="ChEBI" id="CHEBI:29950"/>
        <dbReference type="ChEBI" id="CHEBI:50058"/>
        <dbReference type="ChEBI" id="CHEBI:57783"/>
        <dbReference type="ChEBI" id="CHEBI:58349"/>
        <dbReference type="EC" id="1.8.1.9"/>
    </reaction>
</comment>